<proteinExistence type="predicted"/>
<reference evidence="1" key="1">
    <citation type="submission" date="2013-11" db="EMBL/GenBank/DDBJ databases">
        <title>Genome sequence of the fusiform rust pathogen reveals effectors for host alternation and coevolution with pine.</title>
        <authorList>
            <consortium name="DOE Joint Genome Institute"/>
            <person name="Smith K."/>
            <person name="Pendleton A."/>
            <person name="Kubisiak T."/>
            <person name="Anderson C."/>
            <person name="Salamov A."/>
            <person name="Aerts A."/>
            <person name="Riley R."/>
            <person name="Clum A."/>
            <person name="Lindquist E."/>
            <person name="Ence D."/>
            <person name="Campbell M."/>
            <person name="Kronenberg Z."/>
            <person name="Feau N."/>
            <person name="Dhillon B."/>
            <person name="Hamelin R."/>
            <person name="Burleigh J."/>
            <person name="Smith J."/>
            <person name="Yandell M."/>
            <person name="Nelson C."/>
            <person name="Grigoriev I."/>
            <person name="Davis J."/>
        </authorList>
    </citation>
    <scope>NUCLEOTIDE SEQUENCE</scope>
    <source>
        <strain evidence="1">G11</strain>
    </source>
</reference>
<dbReference type="Gene3D" id="3.40.50.1820">
    <property type="entry name" value="alpha/beta hydrolase"/>
    <property type="match status" value="1"/>
</dbReference>
<dbReference type="SUPFAM" id="SSF53474">
    <property type="entry name" value="alpha/beta-Hydrolases"/>
    <property type="match status" value="1"/>
</dbReference>
<dbReference type="OrthoDB" id="19657at2759"/>
<organism evidence="1 2">
    <name type="scientific">Cronartium quercuum f. sp. fusiforme G11</name>
    <dbReference type="NCBI Taxonomy" id="708437"/>
    <lineage>
        <taxon>Eukaryota</taxon>
        <taxon>Fungi</taxon>
        <taxon>Dikarya</taxon>
        <taxon>Basidiomycota</taxon>
        <taxon>Pucciniomycotina</taxon>
        <taxon>Pucciniomycetes</taxon>
        <taxon>Pucciniales</taxon>
        <taxon>Coleosporiaceae</taxon>
        <taxon>Cronartium</taxon>
    </lineage>
</organism>
<evidence type="ECO:0000313" key="1">
    <source>
        <dbReference type="EMBL" id="KAG0142271.1"/>
    </source>
</evidence>
<accession>A0A9P6N962</accession>
<dbReference type="InterPro" id="IPR029058">
    <property type="entry name" value="AB_hydrolase_fold"/>
</dbReference>
<comment type="caution">
    <text evidence="1">The sequence shown here is derived from an EMBL/GenBank/DDBJ whole genome shotgun (WGS) entry which is preliminary data.</text>
</comment>
<dbReference type="AlphaFoldDB" id="A0A9P6N962"/>
<sequence length="416" mass="47647">MPQVQVSPDTSLYYEIKPCSGTDVKIEDMPWLLILHPQYQDMSCIKQLIEDPVLRENFNMILFDGRYHGRSSGTPSAFFDLYTHAADLAIGMNALKIPSAHCISSHPWATEILLRMGYVFKEKVLSLCLCHVPPEEDDEFFKNAFQECFNCWSDPQTPEDYDEAVSSNLWWNYGCQLLYDIDILDEWAGILLRRFPPSNNTGQTMVAFPFMIREPIPEIGKTLLTQPVLIITGGAASIYEVVGDGTDSIDARVSDILKRSTYSDFQTIRGAPLMYCKTHVIEMRNIFMKWIQPVLQADKGTYSEFQPLNLDLCLGRLATLSENKSVGMRDPKNSNSYYLLNDAAINKTSEMLEKFEKIQGTKFSFVGGAAPETWSDASFEDIHPWRYVCWRLLPFFLERKRKIIPRDFRYSALCSC</sequence>
<name>A0A9P6N962_9BASI</name>
<dbReference type="EMBL" id="MU167354">
    <property type="protein sequence ID" value="KAG0142271.1"/>
    <property type="molecule type" value="Genomic_DNA"/>
</dbReference>
<protein>
    <submittedName>
        <fullName evidence="1">Uncharacterized protein</fullName>
    </submittedName>
</protein>
<keyword evidence="2" id="KW-1185">Reference proteome</keyword>
<evidence type="ECO:0000313" key="2">
    <source>
        <dbReference type="Proteomes" id="UP000886653"/>
    </source>
</evidence>
<gene>
    <name evidence="1" type="ORF">CROQUDRAFT_50532</name>
</gene>
<dbReference type="Proteomes" id="UP000886653">
    <property type="component" value="Unassembled WGS sequence"/>
</dbReference>